<keyword evidence="1" id="KW-1133">Transmembrane helix</keyword>
<reference evidence="2 3" key="1">
    <citation type="submission" date="2017-08" db="EMBL/GenBank/DDBJ databases">
        <title>Genome sequence of Streptomyces albireticuli NRRL B-1670.</title>
        <authorList>
            <person name="Graham D.E."/>
            <person name="Mahan K.M."/>
            <person name="Klingeman D.M."/>
            <person name="Hettich R.L."/>
            <person name="Parry R.J."/>
            <person name="Spain J.C."/>
        </authorList>
    </citation>
    <scope>NUCLEOTIDE SEQUENCE [LARGE SCALE GENOMIC DNA]</scope>
    <source>
        <strain evidence="2 3">NRRL B-1670</strain>
    </source>
</reference>
<proteinExistence type="predicted"/>
<evidence type="ECO:0000313" key="3">
    <source>
        <dbReference type="Proteomes" id="UP000218944"/>
    </source>
</evidence>
<accession>A0A2A2D5V9</accession>
<dbReference type="AlphaFoldDB" id="A0A2A2D5V9"/>
<keyword evidence="1" id="KW-0812">Transmembrane</keyword>
<keyword evidence="3" id="KW-1185">Reference proteome</keyword>
<evidence type="ECO:0000256" key="1">
    <source>
        <dbReference type="SAM" id="Phobius"/>
    </source>
</evidence>
<gene>
    <name evidence="2" type="ORF">CK936_16290</name>
</gene>
<feature type="transmembrane region" description="Helical" evidence="1">
    <location>
        <begin position="12"/>
        <end position="30"/>
    </location>
</feature>
<evidence type="ECO:0000313" key="2">
    <source>
        <dbReference type="EMBL" id="PAU47868.1"/>
    </source>
</evidence>
<dbReference type="EMBL" id="NSJV01000319">
    <property type="protein sequence ID" value="PAU47868.1"/>
    <property type="molecule type" value="Genomic_DNA"/>
</dbReference>
<protein>
    <submittedName>
        <fullName evidence="2">Uncharacterized protein</fullName>
    </submittedName>
</protein>
<comment type="caution">
    <text evidence="2">The sequence shown here is derived from an EMBL/GenBank/DDBJ whole genome shotgun (WGS) entry which is preliminary data.</text>
</comment>
<organism evidence="2 3">
    <name type="scientific">Streptomyces albireticuli</name>
    <dbReference type="NCBI Taxonomy" id="1940"/>
    <lineage>
        <taxon>Bacteria</taxon>
        <taxon>Bacillati</taxon>
        <taxon>Actinomycetota</taxon>
        <taxon>Actinomycetes</taxon>
        <taxon>Kitasatosporales</taxon>
        <taxon>Streptomycetaceae</taxon>
        <taxon>Streptomyces</taxon>
    </lineage>
</organism>
<dbReference type="Proteomes" id="UP000218944">
    <property type="component" value="Unassembled WGS sequence"/>
</dbReference>
<feature type="transmembrane region" description="Helical" evidence="1">
    <location>
        <begin position="36"/>
        <end position="53"/>
    </location>
</feature>
<name>A0A2A2D5V9_9ACTN</name>
<dbReference type="RefSeq" id="WP_095581692.1">
    <property type="nucleotide sequence ID" value="NZ_JAJQQS010000010.1"/>
</dbReference>
<keyword evidence="1" id="KW-0472">Membrane</keyword>
<sequence length="59" mass="6436">MEPGDRRPTRTTLLKVAVAALGTVFFLIALTLPAPWAYAVGTALLAVSVALDHRPRHRR</sequence>